<feature type="non-terminal residue" evidence="3">
    <location>
        <position position="297"/>
    </location>
</feature>
<evidence type="ECO:0000256" key="1">
    <source>
        <dbReference type="SAM" id="MobiDB-lite"/>
    </source>
</evidence>
<dbReference type="Pfam" id="PF00990">
    <property type="entry name" value="GGDEF"/>
    <property type="match status" value="1"/>
</dbReference>
<dbReference type="InterPro" id="IPR043128">
    <property type="entry name" value="Rev_trsase/Diguanyl_cyclase"/>
</dbReference>
<dbReference type="SUPFAM" id="SSF55781">
    <property type="entry name" value="GAF domain-like"/>
    <property type="match status" value="1"/>
</dbReference>
<feature type="domain" description="GGDEF" evidence="2">
    <location>
        <begin position="177"/>
        <end position="284"/>
    </location>
</feature>
<proteinExistence type="predicted"/>
<dbReference type="AlphaFoldDB" id="T1C1F2"/>
<sequence>MRSSGAPEALPSPKREGAGVPAEPRDGIPTETVAVPGFEPMARSVARALKAPLVSLILTDGSTLWYAAEEVRRAQSLLHPPHRLHAEAAYWRVPHVVLDTLAEAHAGAAPADGLPPPAPIRFFASTPVFMLTGRQAGALCVMDFTPRVAISEEQATALHDAAVLAGTGIVLRRYISTLDSVTQLPHRGAFFEDLHARLSQQQEGLTLAVIEVALVDRYNAFLRAMGHAYSDTLMYQASARLRAWAMAGSRLYQVGVQRFAVLMPHVAVNARAAQFDPLIERLREPLDCLGIPLLLQP</sequence>
<dbReference type="SUPFAM" id="SSF55073">
    <property type="entry name" value="Nucleotide cyclase"/>
    <property type="match status" value="1"/>
</dbReference>
<reference evidence="3" key="2">
    <citation type="journal article" date="2014" name="ISME J.">
        <title>Microbial stratification in low pH oxic and suboxic macroscopic growths along an acid mine drainage.</title>
        <authorList>
            <person name="Mendez-Garcia C."/>
            <person name="Mesa V."/>
            <person name="Sprenger R.R."/>
            <person name="Richter M."/>
            <person name="Diez M.S."/>
            <person name="Solano J."/>
            <person name="Bargiela R."/>
            <person name="Golyshina O.V."/>
            <person name="Manteca A."/>
            <person name="Ramos J.L."/>
            <person name="Gallego J.R."/>
            <person name="Llorente I."/>
            <person name="Martins Dos Santos V.A."/>
            <person name="Jensen O.N."/>
            <person name="Pelaez A.I."/>
            <person name="Sanchez J."/>
            <person name="Ferrer M."/>
        </authorList>
    </citation>
    <scope>NUCLEOTIDE SEQUENCE</scope>
</reference>
<dbReference type="EMBL" id="AUZX01001360">
    <property type="protein sequence ID" value="EQD79306.1"/>
    <property type="molecule type" value="Genomic_DNA"/>
</dbReference>
<feature type="compositionally biased region" description="Basic and acidic residues" evidence="1">
    <location>
        <begin position="13"/>
        <end position="28"/>
    </location>
</feature>
<dbReference type="InterPro" id="IPR000160">
    <property type="entry name" value="GGDEF_dom"/>
</dbReference>
<gene>
    <name evidence="3" type="ORF">B1A_01808</name>
</gene>
<organism evidence="3">
    <name type="scientific">mine drainage metagenome</name>
    <dbReference type="NCBI Taxonomy" id="410659"/>
    <lineage>
        <taxon>unclassified sequences</taxon>
        <taxon>metagenomes</taxon>
        <taxon>ecological metagenomes</taxon>
    </lineage>
</organism>
<comment type="caution">
    <text evidence="3">The sequence shown here is derived from an EMBL/GenBank/DDBJ whole genome shotgun (WGS) entry which is preliminary data.</text>
</comment>
<name>T1C1F2_9ZZZZ</name>
<dbReference type="InterPro" id="IPR029787">
    <property type="entry name" value="Nucleotide_cyclase"/>
</dbReference>
<evidence type="ECO:0000259" key="2">
    <source>
        <dbReference type="Pfam" id="PF00990"/>
    </source>
</evidence>
<feature type="region of interest" description="Disordered" evidence="1">
    <location>
        <begin position="1"/>
        <end position="32"/>
    </location>
</feature>
<dbReference type="Gene3D" id="3.30.70.270">
    <property type="match status" value="1"/>
</dbReference>
<accession>T1C1F2</accession>
<evidence type="ECO:0000313" key="3">
    <source>
        <dbReference type="EMBL" id="EQD79306.1"/>
    </source>
</evidence>
<reference evidence="3" key="1">
    <citation type="submission" date="2013-08" db="EMBL/GenBank/DDBJ databases">
        <authorList>
            <person name="Mendez C."/>
            <person name="Richter M."/>
            <person name="Ferrer M."/>
            <person name="Sanchez J."/>
        </authorList>
    </citation>
    <scope>NUCLEOTIDE SEQUENCE</scope>
</reference>
<protein>
    <recommendedName>
        <fullName evidence="2">GGDEF domain-containing protein</fullName>
    </recommendedName>
</protein>